<feature type="compositionally biased region" description="Basic and acidic residues" evidence="1">
    <location>
        <begin position="1"/>
        <end position="10"/>
    </location>
</feature>
<accession>A0AAN8XJI6</accession>
<evidence type="ECO:0000313" key="3">
    <source>
        <dbReference type="Proteomes" id="UP001381693"/>
    </source>
</evidence>
<feature type="region of interest" description="Disordered" evidence="1">
    <location>
        <begin position="1"/>
        <end position="69"/>
    </location>
</feature>
<feature type="non-terminal residue" evidence="2">
    <location>
        <position position="69"/>
    </location>
</feature>
<protein>
    <submittedName>
        <fullName evidence="2">Uncharacterized protein</fullName>
    </submittedName>
</protein>
<gene>
    <name evidence="2" type="ORF">SK128_000802</name>
</gene>
<dbReference type="Proteomes" id="UP001381693">
    <property type="component" value="Unassembled WGS sequence"/>
</dbReference>
<evidence type="ECO:0000256" key="1">
    <source>
        <dbReference type="SAM" id="MobiDB-lite"/>
    </source>
</evidence>
<dbReference type="AlphaFoldDB" id="A0AAN8XJI6"/>
<proteinExistence type="predicted"/>
<name>A0AAN8XJI6_HALRR</name>
<dbReference type="EMBL" id="JAXCGZ010003879">
    <property type="protein sequence ID" value="KAK7082833.1"/>
    <property type="molecule type" value="Genomic_DNA"/>
</dbReference>
<evidence type="ECO:0000313" key="2">
    <source>
        <dbReference type="EMBL" id="KAK7082833.1"/>
    </source>
</evidence>
<keyword evidence="3" id="KW-1185">Reference proteome</keyword>
<feature type="compositionally biased region" description="Basic and acidic residues" evidence="1">
    <location>
        <begin position="33"/>
        <end position="69"/>
    </location>
</feature>
<sequence>MSSVKHAKDGDDGDSGMTLGNGRRSPGESWMFKTKENEWKYEEKVQKEEEKEKKEDPYSEIEHYLRKAE</sequence>
<comment type="caution">
    <text evidence="2">The sequence shown here is derived from an EMBL/GenBank/DDBJ whole genome shotgun (WGS) entry which is preliminary data.</text>
</comment>
<reference evidence="2 3" key="1">
    <citation type="submission" date="2023-11" db="EMBL/GenBank/DDBJ databases">
        <title>Halocaridina rubra genome assembly.</title>
        <authorList>
            <person name="Smith C."/>
        </authorList>
    </citation>
    <scope>NUCLEOTIDE SEQUENCE [LARGE SCALE GENOMIC DNA]</scope>
    <source>
        <strain evidence="2">EP-1</strain>
        <tissue evidence="2">Whole</tissue>
    </source>
</reference>
<organism evidence="2 3">
    <name type="scientific">Halocaridina rubra</name>
    <name type="common">Hawaiian red shrimp</name>
    <dbReference type="NCBI Taxonomy" id="373956"/>
    <lineage>
        <taxon>Eukaryota</taxon>
        <taxon>Metazoa</taxon>
        <taxon>Ecdysozoa</taxon>
        <taxon>Arthropoda</taxon>
        <taxon>Crustacea</taxon>
        <taxon>Multicrustacea</taxon>
        <taxon>Malacostraca</taxon>
        <taxon>Eumalacostraca</taxon>
        <taxon>Eucarida</taxon>
        <taxon>Decapoda</taxon>
        <taxon>Pleocyemata</taxon>
        <taxon>Caridea</taxon>
        <taxon>Atyoidea</taxon>
        <taxon>Atyidae</taxon>
        <taxon>Halocaridina</taxon>
    </lineage>
</organism>